<evidence type="ECO:0000313" key="1">
    <source>
        <dbReference type="EMBL" id="NML93276.1"/>
    </source>
</evidence>
<reference evidence="1 2" key="1">
    <citation type="submission" date="2020-04" db="EMBL/GenBank/DDBJ databases">
        <title>Novosphingobium sp. TW-4 isolated from soil.</title>
        <authorList>
            <person name="Dahal R.H."/>
            <person name="Chaudhary D.K."/>
        </authorList>
    </citation>
    <scope>NUCLEOTIDE SEQUENCE [LARGE SCALE GENOMIC DNA]</scope>
    <source>
        <strain evidence="1 2">TW-4</strain>
    </source>
</reference>
<dbReference type="EMBL" id="JABBGM010000002">
    <property type="protein sequence ID" value="NML93276.1"/>
    <property type="molecule type" value="Genomic_DNA"/>
</dbReference>
<accession>A0A7Y0G8N9</accession>
<keyword evidence="2" id="KW-1185">Reference proteome</keyword>
<dbReference type="Gene3D" id="2.60.120.620">
    <property type="entry name" value="q2cbj1_9rhob like domain"/>
    <property type="match status" value="1"/>
</dbReference>
<evidence type="ECO:0008006" key="3">
    <source>
        <dbReference type="Google" id="ProtNLM"/>
    </source>
</evidence>
<name>A0A7Y0G8N9_9SPHN</name>
<dbReference type="SUPFAM" id="SSF51197">
    <property type="entry name" value="Clavaminate synthase-like"/>
    <property type="match status" value="1"/>
</dbReference>
<proteinExistence type="predicted"/>
<sequence>MYRRNEAIPPLSLASGDSAIRLPALSEIAPALASQLDRDGFVCVKDAVDMAWVERARAYVRDHLDANGEKFFSVIRPSDEKGSPFDDLAHDPKIAGLLEGVARIACPQAIFDDEVYNVLRVIAGPKGTDGSCEFHYDASVITMLVPIIMPDGGEPHQSGELLTFPNNRPYRNSVLTNLAEKALVQNKWSWRRTKKKALANLEQHMKKLLPGNLYLFWGYRTLHGNLPCAPNSLRATMLLHHGDPHGGNPLIKVVRSARKVVENRRRSRA</sequence>
<protein>
    <recommendedName>
        <fullName evidence="3">Phytanoyl-CoA dioxygenase PhyH</fullName>
    </recommendedName>
</protein>
<dbReference type="AlphaFoldDB" id="A0A7Y0G8N9"/>
<dbReference type="Proteomes" id="UP000583556">
    <property type="component" value="Unassembled WGS sequence"/>
</dbReference>
<dbReference type="RefSeq" id="WP_169492516.1">
    <property type="nucleotide sequence ID" value="NZ_JABBGM010000002.1"/>
</dbReference>
<evidence type="ECO:0000313" key="2">
    <source>
        <dbReference type="Proteomes" id="UP000583556"/>
    </source>
</evidence>
<comment type="caution">
    <text evidence="1">The sequence shown here is derived from an EMBL/GenBank/DDBJ whole genome shotgun (WGS) entry which is preliminary data.</text>
</comment>
<gene>
    <name evidence="1" type="ORF">HHL27_06275</name>
</gene>
<organism evidence="1 2">
    <name type="scientific">Novosphingobium olei</name>
    <dbReference type="NCBI Taxonomy" id="2728851"/>
    <lineage>
        <taxon>Bacteria</taxon>
        <taxon>Pseudomonadati</taxon>
        <taxon>Pseudomonadota</taxon>
        <taxon>Alphaproteobacteria</taxon>
        <taxon>Sphingomonadales</taxon>
        <taxon>Sphingomonadaceae</taxon>
        <taxon>Novosphingobium</taxon>
    </lineage>
</organism>